<gene>
    <name evidence="3" type="ORF">AUL39_05215</name>
</gene>
<organism evidence="3 4">
    <name type="scientific">Tractidigestivibacter scatoligenes</name>
    <name type="common">Olsenella scatoligenes</name>
    <dbReference type="NCBI Taxonomy" id="1299998"/>
    <lineage>
        <taxon>Bacteria</taxon>
        <taxon>Bacillati</taxon>
        <taxon>Actinomycetota</taxon>
        <taxon>Coriobacteriia</taxon>
        <taxon>Coriobacteriales</taxon>
        <taxon>Atopobiaceae</taxon>
        <taxon>Tractidigestivibacter</taxon>
    </lineage>
</organism>
<name>A0A100YVE7_TRASO</name>
<dbReference type="InterPro" id="IPR050266">
    <property type="entry name" value="AB_hydrolase_sf"/>
</dbReference>
<evidence type="ECO:0000313" key="4">
    <source>
        <dbReference type="Proteomes" id="UP000054078"/>
    </source>
</evidence>
<dbReference type="InterPro" id="IPR029058">
    <property type="entry name" value="AB_hydrolase_fold"/>
</dbReference>
<keyword evidence="1" id="KW-0378">Hydrolase</keyword>
<dbReference type="SUPFAM" id="SSF53474">
    <property type="entry name" value="alpha/beta-Hydrolases"/>
    <property type="match status" value="1"/>
</dbReference>
<dbReference type="GO" id="GO:0016787">
    <property type="term" value="F:hydrolase activity"/>
    <property type="evidence" value="ECO:0007669"/>
    <property type="project" value="UniProtKB-KW"/>
</dbReference>
<dbReference type="STRING" id="1299998.AUL39_05215"/>
<accession>A0A100YVE7</accession>
<dbReference type="PANTHER" id="PTHR43798">
    <property type="entry name" value="MONOACYLGLYCEROL LIPASE"/>
    <property type="match status" value="1"/>
</dbReference>
<evidence type="ECO:0000259" key="2">
    <source>
        <dbReference type="Pfam" id="PF00561"/>
    </source>
</evidence>
<dbReference type="EMBL" id="LOJF01000009">
    <property type="protein sequence ID" value="KUH58403.1"/>
    <property type="molecule type" value="Genomic_DNA"/>
</dbReference>
<reference evidence="3 4" key="1">
    <citation type="submission" date="2015-12" db="EMBL/GenBank/DDBJ databases">
        <title>Draft Genome Sequence of Olsenella scatoligenes SK9K4T; a Producer of 3-Methylindole- (skatole) and 4-Methylphenol- (p-cresol) Isolated from Pig Feces.</title>
        <authorList>
            <person name="Li X."/>
            <person name="Borg B."/>
            <person name="Canibe N."/>
        </authorList>
    </citation>
    <scope>NUCLEOTIDE SEQUENCE [LARGE SCALE GENOMIC DNA]</scope>
    <source>
        <strain evidence="3 4">SK9K4</strain>
    </source>
</reference>
<evidence type="ECO:0000313" key="3">
    <source>
        <dbReference type="EMBL" id="KUH58403.1"/>
    </source>
</evidence>
<dbReference type="Gene3D" id="3.40.50.1820">
    <property type="entry name" value="alpha/beta hydrolase"/>
    <property type="match status" value="1"/>
</dbReference>
<evidence type="ECO:0000256" key="1">
    <source>
        <dbReference type="ARBA" id="ARBA00022801"/>
    </source>
</evidence>
<comment type="caution">
    <text evidence="3">The sequence shown here is derived from an EMBL/GenBank/DDBJ whole genome shotgun (WGS) entry which is preliminary data.</text>
</comment>
<feature type="domain" description="AB hydrolase-1" evidence="2">
    <location>
        <begin position="30"/>
        <end position="152"/>
    </location>
</feature>
<dbReference type="AlphaFoldDB" id="A0A100YVE7"/>
<dbReference type="Pfam" id="PF00561">
    <property type="entry name" value="Abhydrolase_1"/>
    <property type="match status" value="1"/>
</dbReference>
<dbReference type="Proteomes" id="UP000054078">
    <property type="component" value="Unassembled WGS sequence"/>
</dbReference>
<dbReference type="OrthoDB" id="3771266at2"/>
<dbReference type="GO" id="GO:0016020">
    <property type="term" value="C:membrane"/>
    <property type="evidence" value="ECO:0007669"/>
    <property type="project" value="TreeGrafter"/>
</dbReference>
<protein>
    <recommendedName>
        <fullName evidence="2">AB hydrolase-1 domain-containing protein</fullName>
    </recommendedName>
</protein>
<dbReference type="RefSeq" id="WP_059054414.1">
    <property type="nucleotide sequence ID" value="NZ_LOJF01000009.1"/>
</dbReference>
<dbReference type="InterPro" id="IPR000073">
    <property type="entry name" value="AB_hydrolase_1"/>
</dbReference>
<proteinExistence type="predicted"/>
<dbReference type="PANTHER" id="PTHR43798:SF31">
    <property type="entry name" value="AB HYDROLASE SUPERFAMILY PROTEIN YCLE"/>
    <property type="match status" value="1"/>
</dbReference>
<sequence>MSAERTESRYVTVEPDVQIHFWDAGEKDAPALIFIPGLTFSGKVFKHQLEHFSKSYRVILVDPRGQGLSTKCPFGNDYQTHGRDLIRLVEHEGIERPTLIGWSCGNLEAWSYLEQAGVESVSGCVTVDMSPLPHNEDPKAWTEGTPAELSEIMTRTLNHPETAAGFWDSYLREVMWQGPLTDEQYEWFIDMSNQTPFWVTHELFGDAILSDYRATAQEASEKIPTLMFIAEHWADVAEPYWHSLCPKTPTYVMGGHLMAIQYPDRFNQRLETFLTTGK</sequence>
<keyword evidence="4" id="KW-1185">Reference proteome</keyword>